<feature type="domain" description="C-type lectin" evidence="3">
    <location>
        <begin position="43"/>
        <end position="162"/>
    </location>
</feature>
<dbReference type="PROSITE" id="PS00615">
    <property type="entry name" value="C_TYPE_LECTIN_1"/>
    <property type="match status" value="1"/>
</dbReference>
<dbReference type="InterPro" id="IPR002353">
    <property type="entry name" value="AntifreezeII"/>
</dbReference>
<reference evidence="4" key="3">
    <citation type="submission" date="2025-08" db="UniProtKB">
        <authorList>
            <consortium name="Ensembl"/>
        </authorList>
    </citation>
    <scope>IDENTIFICATION</scope>
    <source>
        <strain evidence="4">JP 163 A</strain>
    </source>
</reference>
<dbReference type="KEGG" id="xma:111611231"/>
<proteinExistence type="predicted"/>
<dbReference type="InterPro" id="IPR018378">
    <property type="entry name" value="C-type_lectin_CS"/>
</dbReference>
<evidence type="ECO:0000313" key="5">
    <source>
        <dbReference type="Proteomes" id="UP000002852"/>
    </source>
</evidence>
<keyword evidence="5" id="KW-1185">Reference proteome</keyword>
<feature type="chain" id="PRO_5017385154" evidence="2">
    <location>
        <begin position="20"/>
        <end position="168"/>
    </location>
</feature>
<name>A0A3B5QNA1_XIPMA</name>
<evidence type="ECO:0000313" key="4">
    <source>
        <dbReference type="Ensembl" id="ENSXMAP00000032112.1"/>
    </source>
</evidence>
<keyword evidence="2" id="KW-0732">Signal</keyword>
<evidence type="ECO:0000256" key="2">
    <source>
        <dbReference type="SAM" id="SignalP"/>
    </source>
</evidence>
<sequence>MKLSAVFLLVFSMMALTSGVRYFHRGRFYWRHFRICPHGWTKINGRCFRYVATPMTWANAEKNCLSMGANLASVHNAYEYRRIQAMIRAGSCSCREAWLGGSDAQQERTWLWSDGSPMRYTNWCRGEPNNAGGTQHCLQMNWSGDKCWDDLWCNHNLPSICVKRFRRR</sequence>
<dbReference type="InterPro" id="IPR016186">
    <property type="entry name" value="C-type_lectin-like/link_sf"/>
</dbReference>
<dbReference type="Pfam" id="PF00059">
    <property type="entry name" value="Lectin_C"/>
    <property type="match status" value="1"/>
</dbReference>
<dbReference type="SUPFAM" id="SSF56436">
    <property type="entry name" value="C-type lectin-like"/>
    <property type="match status" value="1"/>
</dbReference>
<evidence type="ECO:0000259" key="3">
    <source>
        <dbReference type="PROSITE" id="PS50041"/>
    </source>
</evidence>
<organism evidence="4 5">
    <name type="scientific">Xiphophorus maculatus</name>
    <name type="common">Southern platyfish</name>
    <name type="synonym">Platypoecilus maculatus</name>
    <dbReference type="NCBI Taxonomy" id="8083"/>
    <lineage>
        <taxon>Eukaryota</taxon>
        <taxon>Metazoa</taxon>
        <taxon>Chordata</taxon>
        <taxon>Craniata</taxon>
        <taxon>Vertebrata</taxon>
        <taxon>Euteleostomi</taxon>
        <taxon>Actinopterygii</taxon>
        <taxon>Neopterygii</taxon>
        <taxon>Teleostei</taxon>
        <taxon>Neoteleostei</taxon>
        <taxon>Acanthomorphata</taxon>
        <taxon>Ovalentaria</taxon>
        <taxon>Atherinomorphae</taxon>
        <taxon>Cyprinodontiformes</taxon>
        <taxon>Poeciliidae</taxon>
        <taxon>Poeciliinae</taxon>
        <taxon>Xiphophorus</taxon>
    </lineage>
</organism>
<keyword evidence="1" id="KW-1015">Disulfide bond</keyword>
<dbReference type="RefSeq" id="XP_023202875.1">
    <property type="nucleotide sequence ID" value="XM_023347107.1"/>
</dbReference>
<dbReference type="GeneTree" id="ENSGT00940000161814"/>
<dbReference type="InParanoid" id="A0A3B5QNA1"/>
<dbReference type="CDD" id="cd00037">
    <property type="entry name" value="CLECT"/>
    <property type="match status" value="1"/>
</dbReference>
<dbReference type="Proteomes" id="UP000002852">
    <property type="component" value="Unassembled WGS sequence"/>
</dbReference>
<dbReference type="GeneID" id="111611231"/>
<reference evidence="4" key="4">
    <citation type="submission" date="2025-09" db="UniProtKB">
        <authorList>
            <consortium name="Ensembl"/>
        </authorList>
    </citation>
    <scope>IDENTIFICATION</scope>
    <source>
        <strain evidence="4">JP 163 A</strain>
    </source>
</reference>
<reference evidence="5" key="2">
    <citation type="journal article" date="2013" name="Nat. Genet.">
        <title>The genome of the platyfish, Xiphophorus maculatus, provides insights into evolutionary adaptation and several complex traits.</title>
        <authorList>
            <person name="Schartl M."/>
            <person name="Walter R.B."/>
            <person name="Shen Y."/>
            <person name="Garcia T."/>
            <person name="Catchen J."/>
            <person name="Amores A."/>
            <person name="Braasch I."/>
            <person name="Chalopin D."/>
            <person name="Volff J.N."/>
            <person name="Lesch K.P."/>
            <person name="Bisazza A."/>
            <person name="Minx P."/>
            <person name="Hillier L."/>
            <person name="Wilson R.K."/>
            <person name="Fuerstenberg S."/>
            <person name="Boore J."/>
            <person name="Searle S."/>
            <person name="Postlethwait J.H."/>
            <person name="Warren W.C."/>
        </authorList>
    </citation>
    <scope>NUCLEOTIDE SEQUENCE [LARGE SCALE GENOMIC DNA]</scope>
    <source>
        <strain evidence="5">JP 163 A</strain>
    </source>
</reference>
<protein>
    <submittedName>
        <fullName evidence="4">Ladderlectin-like</fullName>
    </submittedName>
</protein>
<dbReference type="InterPro" id="IPR050111">
    <property type="entry name" value="C-type_lectin/snaclec_domain"/>
</dbReference>
<accession>A0A3B5QNA1</accession>
<dbReference type="SMR" id="A0A3B5QNA1"/>
<evidence type="ECO:0000256" key="1">
    <source>
        <dbReference type="ARBA" id="ARBA00023157"/>
    </source>
</evidence>
<dbReference type="InterPro" id="IPR001304">
    <property type="entry name" value="C-type_lectin-like"/>
</dbReference>
<dbReference type="AlphaFoldDB" id="A0A3B5QNA1"/>
<dbReference type="FunCoup" id="A0A3B5QNA1">
    <property type="interactions" value="790"/>
</dbReference>
<dbReference type="InterPro" id="IPR016187">
    <property type="entry name" value="CTDL_fold"/>
</dbReference>
<dbReference type="PRINTS" id="PR00356">
    <property type="entry name" value="ANTIFREEZEII"/>
</dbReference>
<dbReference type="OMA" id="AYEYRRI"/>
<dbReference type="Ensembl" id="ENSXMAT00000021018.1">
    <property type="protein sequence ID" value="ENSXMAP00000032112.1"/>
    <property type="gene ID" value="ENSXMAG00000027790.1"/>
</dbReference>
<dbReference type="SMART" id="SM00034">
    <property type="entry name" value="CLECT"/>
    <property type="match status" value="1"/>
</dbReference>
<dbReference type="OrthoDB" id="8445046at2759"/>
<dbReference type="PANTHER" id="PTHR22803">
    <property type="entry name" value="MANNOSE, PHOSPHOLIPASE, LECTIN RECEPTOR RELATED"/>
    <property type="match status" value="1"/>
</dbReference>
<feature type="signal peptide" evidence="2">
    <location>
        <begin position="1"/>
        <end position="19"/>
    </location>
</feature>
<dbReference type="PROSITE" id="PS50041">
    <property type="entry name" value="C_TYPE_LECTIN_2"/>
    <property type="match status" value="1"/>
</dbReference>
<reference evidence="5" key="1">
    <citation type="submission" date="2012-01" db="EMBL/GenBank/DDBJ databases">
        <authorList>
            <person name="Walter R."/>
            <person name="Schartl M."/>
            <person name="Warren W."/>
        </authorList>
    </citation>
    <scope>NUCLEOTIDE SEQUENCE [LARGE SCALE GENOMIC DNA]</scope>
    <source>
        <strain evidence="5">JP 163 A</strain>
    </source>
</reference>
<dbReference type="Gene3D" id="3.10.100.10">
    <property type="entry name" value="Mannose-Binding Protein A, subunit A"/>
    <property type="match status" value="1"/>
</dbReference>